<proteinExistence type="predicted"/>
<protein>
    <recommendedName>
        <fullName evidence="2">Abnormal cell migration protein 18-like fibronectin type I domain-containing protein</fullName>
    </recommendedName>
</protein>
<keyword evidence="1" id="KW-0732">Signal</keyword>
<keyword evidence="3" id="KW-1185">Reference proteome</keyword>
<dbReference type="AlphaFoldDB" id="A0A914XRE3"/>
<dbReference type="InterPro" id="IPR040282">
    <property type="entry name" value="Mig-18-like"/>
</dbReference>
<evidence type="ECO:0000313" key="3">
    <source>
        <dbReference type="Proteomes" id="UP000887566"/>
    </source>
</evidence>
<feature type="chain" id="PRO_5037633834" description="Abnormal cell migration protein 18-like fibronectin type I domain-containing protein" evidence="1">
    <location>
        <begin position="17"/>
        <end position="364"/>
    </location>
</feature>
<evidence type="ECO:0000256" key="1">
    <source>
        <dbReference type="SAM" id="SignalP"/>
    </source>
</evidence>
<evidence type="ECO:0000313" key="4">
    <source>
        <dbReference type="WBParaSite" id="PSAMB.scaffold9742size4668.g32698.t1"/>
    </source>
</evidence>
<feature type="domain" description="Abnormal cell migration protein 18-like fibronectin type I" evidence="2">
    <location>
        <begin position="42"/>
        <end position="94"/>
    </location>
</feature>
<organism evidence="3 4">
    <name type="scientific">Plectus sambesii</name>
    <dbReference type="NCBI Taxonomy" id="2011161"/>
    <lineage>
        <taxon>Eukaryota</taxon>
        <taxon>Metazoa</taxon>
        <taxon>Ecdysozoa</taxon>
        <taxon>Nematoda</taxon>
        <taxon>Chromadorea</taxon>
        <taxon>Plectida</taxon>
        <taxon>Plectina</taxon>
        <taxon>Plectoidea</taxon>
        <taxon>Plectidae</taxon>
        <taxon>Plectus</taxon>
    </lineage>
</organism>
<sequence length="364" mass="41548">MIIAAILLALIAGVFADINSDMAARRRCWSAGNDQPARWWDEGARVDRGRYWYECQNGELQPRGCFNDDKERMFIYGTFVKNGYESQCIIGADNYLQFKFSACVPEGVGRKEPGQTWEDQDKMYWFECQNDDPYLKIAIVGCMTHDKTKRLKIGESYEDGDYLYECQTKYNGSVQMCSVGCVHKGAHYKIGESWPDGDYIYYCKINHGRCQKICVGCQFRQKRLYDGDRYQKDDTVFQCEVRPDKFGHKPVGCVVRDDKGDTIERVVGCKWFSETPESKVEMTCVMEGEKTAVKTLGCIWVHKGYDTLFLYPGTYTQWTQSVDGPALAVACKETSNGRFRVETFPPDQVSTRAAGLKLDQPRGG</sequence>
<reference evidence="4" key="1">
    <citation type="submission" date="2022-11" db="UniProtKB">
        <authorList>
            <consortium name="WormBaseParasite"/>
        </authorList>
    </citation>
    <scope>IDENTIFICATION</scope>
</reference>
<dbReference type="WBParaSite" id="PSAMB.scaffold9742size4668.g32698.t1">
    <property type="protein sequence ID" value="PSAMB.scaffold9742size4668.g32698.t1"/>
    <property type="gene ID" value="PSAMB.scaffold9742size4668.g32698"/>
</dbReference>
<accession>A0A914XRE3</accession>
<name>A0A914XRE3_9BILA</name>
<feature type="signal peptide" evidence="1">
    <location>
        <begin position="1"/>
        <end position="16"/>
    </location>
</feature>
<dbReference type="PANTHER" id="PTHR35572:SF4">
    <property type="entry name" value="PROTEIN CBG15747"/>
    <property type="match status" value="1"/>
</dbReference>
<dbReference type="Proteomes" id="UP000887566">
    <property type="component" value="Unplaced"/>
</dbReference>
<feature type="domain" description="Abnormal cell migration protein 18-like fibronectin type I" evidence="2">
    <location>
        <begin position="179"/>
        <end position="245"/>
    </location>
</feature>
<evidence type="ECO:0000259" key="2">
    <source>
        <dbReference type="Pfam" id="PF23003"/>
    </source>
</evidence>
<dbReference type="PANTHER" id="PTHR35572">
    <property type="entry name" value="PROTEIN CBG04538-RELATED"/>
    <property type="match status" value="1"/>
</dbReference>
<feature type="domain" description="Abnormal cell migration protein 18-like fibronectin type I" evidence="2">
    <location>
        <begin position="102"/>
        <end position="173"/>
    </location>
</feature>
<dbReference type="Pfam" id="PF23003">
    <property type="entry name" value="Fn1_2"/>
    <property type="match status" value="3"/>
</dbReference>
<dbReference type="InterPro" id="IPR055119">
    <property type="entry name" value="Mig18_Fn1"/>
</dbReference>